<dbReference type="Proteomes" id="UP000607197">
    <property type="component" value="Unassembled WGS sequence"/>
</dbReference>
<feature type="transmembrane region" description="Helical" evidence="1">
    <location>
        <begin position="265"/>
        <end position="287"/>
    </location>
</feature>
<dbReference type="AlphaFoldDB" id="A0A830F934"/>
<reference evidence="2" key="1">
    <citation type="journal article" date="2014" name="Int. J. Syst. Evol. Microbiol.">
        <title>Complete genome sequence of Corynebacterium casei LMG S-19264T (=DSM 44701T), isolated from a smear-ripened cheese.</title>
        <authorList>
            <consortium name="US DOE Joint Genome Institute (JGI-PGF)"/>
            <person name="Walter F."/>
            <person name="Albersmeier A."/>
            <person name="Kalinowski J."/>
            <person name="Ruckert C."/>
        </authorList>
    </citation>
    <scope>NUCLEOTIDE SEQUENCE</scope>
    <source>
        <strain evidence="2">JCM 19596</strain>
    </source>
</reference>
<dbReference type="EMBL" id="BMPG01000003">
    <property type="protein sequence ID" value="GGL66690.1"/>
    <property type="molecule type" value="Genomic_DNA"/>
</dbReference>
<name>A0A830F934_9EURY</name>
<gene>
    <name evidence="2" type="ORF">GCM10009039_25820</name>
</gene>
<keyword evidence="3" id="KW-1185">Reference proteome</keyword>
<evidence type="ECO:0000313" key="2">
    <source>
        <dbReference type="EMBL" id="GGL66690.1"/>
    </source>
</evidence>
<feature type="transmembrane region" description="Helical" evidence="1">
    <location>
        <begin position="131"/>
        <end position="150"/>
    </location>
</feature>
<dbReference type="PANTHER" id="PTHR43471">
    <property type="entry name" value="ABC TRANSPORTER PERMEASE"/>
    <property type="match status" value="1"/>
</dbReference>
<comment type="caution">
    <text evidence="2">The sequence shown here is derived from an EMBL/GenBank/DDBJ whole genome shotgun (WGS) entry which is preliminary data.</text>
</comment>
<reference evidence="2" key="2">
    <citation type="submission" date="2020-09" db="EMBL/GenBank/DDBJ databases">
        <authorList>
            <person name="Sun Q."/>
            <person name="Ohkuma M."/>
        </authorList>
    </citation>
    <scope>NUCLEOTIDE SEQUENCE</scope>
    <source>
        <strain evidence="2">JCM 19596</strain>
    </source>
</reference>
<sequence length="297" mass="31755">MMRWSPLARKECRSIATSRGVWLLALLLVPWAYRPSYVGWDALGPNITVAYVQVAAELLLPLGVLLLSYQSIVGERTSGSIKFVLGLPLTRTDILLGKIVGRTAGIYGPVCLSFLALAVIGLLSYGVFNPLLFTGQVVLTGVLVLALVTVATSVSALASRTVTAVAIVFVGVYLLLTLLWTTIAESLFTAITGTPVNPYSPPASGLLFLLVRLSPNGAYHVASNWLLGVGNSAANYANVLTKLKPATNTNILVVDATFPPHQIPWYLQQVVGLGILLAWIVIPLAVARYRFSRGDLA</sequence>
<organism evidence="2 3">
    <name type="scientific">Halocalculus aciditolerans</name>
    <dbReference type="NCBI Taxonomy" id="1383812"/>
    <lineage>
        <taxon>Archaea</taxon>
        <taxon>Methanobacteriati</taxon>
        <taxon>Methanobacteriota</taxon>
        <taxon>Stenosarchaea group</taxon>
        <taxon>Halobacteria</taxon>
        <taxon>Halobacteriales</taxon>
        <taxon>Halobacteriaceae</taxon>
        <taxon>Halocalculus</taxon>
    </lineage>
</organism>
<protein>
    <submittedName>
        <fullName evidence="2">Copper ABC transporter permease</fullName>
    </submittedName>
</protein>
<dbReference type="Pfam" id="PF12679">
    <property type="entry name" value="ABC2_membrane_2"/>
    <property type="match status" value="1"/>
</dbReference>
<dbReference type="GO" id="GO:0005886">
    <property type="term" value="C:plasma membrane"/>
    <property type="evidence" value="ECO:0007669"/>
    <property type="project" value="UniProtKB-SubCell"/>
</dbReference>
<accession>A0A830F934</accession>
<keyword evidence="1" id="KW-0812">Transmembrane</keyword>
<evidence type="ECO:0000256" key="1">
    <source>
        <dbReference type="SAM" id="Phobius"/>
    </source>
</evidence>
<evidence type="ECO:0000313" key="3">
    <source>
        <dbReference type="Proteomes" id="UP000607197"/>
    </source>
</evidence>
<feature type="transmembrane region" description="Helical" evidence="1">
    <location>
        <begin position="48"/>
        <end position="69"/>
    </location>
</feature>
<proteinExistence type="predicted"/>
<keyword evidence="1" id="KW-1133">Transmembrane helix</keyword>
<keyword evidence="1" id="KW-0472">Membrane</keyword>
<dbReference type="PANTHER" id="PTHR43471:SF1">
    <property type="entry name" value="ABC TRANSPORTER PERMEASE PROTEIN NOSY-RELATED"/>
    <property type="match status" value="1"/>
</dbReference>
<dbReference type="GO" id="GO:0140359">
    <property type="term" value="F:ABC-type transporter activity"/>
    <property type="evidence" value="ECO:0007669"/>
    <property type="project" value="InterPro"/>
</dbReference>
<feature type="transmembrane region" description="Helical" evidence="1">
    <location>
        <begin position="162"/>
        <end position="183"/>
    </location>
</feature>
<feature type="transmembrane region" description="Helical" evidence="1">
    <location>
        <begin position="104"/>
        <end position="125"/>
    </location>
</feature>